<reference evidence="1 2" key="1">
    <citation type="submission" date="2022-10" db="EMBL/GenBank/DDBJ databases">
        <title>Xanthomonas sp. H13-6.</title>
        <authorList>
            <person name="Liu X."/>
            <person name="Deng Z."/>
            <person name="Jiang Y."/>
            <person name="Yu T."/>
            <person name="Ai J."/>
        </authorList>
    </citation>
    <scope>NUCLEOTIDE SEQUENCE [LARGE SCALE GENOMIC DNA]</scope>
    <source>
        <strain evidence="1 2">H13-6</strain>
    </source>
</reference>
<proteinExistence type="predicted"/>
<dbReference type="RefSeq" id="WP_265128350.1">
    <property type="nucleotide sequence ID" value="NZ_JAPCHY010000010.1"/>
</dbReference>
<dbReference type="EMBL" id="JAPCHY010000010">
    <property type="protein sequence ID" value="MCW4473367.1"/>
    <property type="molecule type" value="Genomic_DNA"/>
</dbReference>
<evidence type="ECO:0000313" key="2">
    <source>
        <dbReference type="Proteomes" id="UP001209922"/>
    </source>
</evidence>
<accession>A0ABT3JXZ1</accession>
<keyword evidence="2" id="KW-1185">Reference proteome</keyword>
<comment type="caution">
    <text evidence="1">The sequence shown here is derived from an EMBL/GenBank/DDBJ whole genome shotgun (WGS) entry which is preliminary data.</text>
</comment>
<dbReference type="Proteomes" id="UP001209922">
    <property type="component" value="Unassembled WGS sequence"/>
</dbReference>
<organism evidence="1 2">
    <name type="scientific">Xanthomonas chitinilytica</name>
    <dbReference type="NCBI Taxonomy" id="2989819"/>
    <lineage>
        <taxon>Bacteria</taxon>
        <taxon>Pseudomonadati</taxon>
        <taxon>Pseudomonadota</taxon>
        <taxon>Gammaproteobacteria</taxon>
        <taxon>Lysobacterales</taxon>
        <taxon>Lysobacteraceae</taxon>
        <taxon>Xanthomonas</taxon>
    </lineage>
</organism>
<name>A0ABT3JXZ1_9XANT</name>
<gene>
    <name evidence="1" type="ORF">OK345_12720</name>
</gene>
<sequence length="138" mass="15476">MSFPHAAFLDRLERGDAAVATLPPLQAAEGGRSGIGEALLQLLIAQRTVWQADRDIALVADELRRYQKFAPPGRPSLQIVQLRRQQSQVRQALRVARQSFIRSADRFVRSAGLEVPPRLGLVAFVERWLQAQLPREAE</sequence>
<evidence type="ECO:0000313" key="1">
    <source>
        <dbReference type="EMBL" id="MCW4473367.1"/>
    </source>
</evidence>
<protein>
    <submittedName>
        <fullName evidence="1">Uncharacterized protein</fullName>
    </submittedName>
</protein>